<dbReference type="Pfam" id="PF00437">
    <property type="entry name" value="T2SSE"/>
    <property type="match status" value="2"/>
</dbReference>
<comment type="similarity">
    <text evidence="1">Belongs to the GSP E family.</text>
</comment>
<evidence type="ECO:0000313" key="8">
    <source>
        <dbReference type="Proteomes" id="UP000030661"/>
    </source>
</evidence>
<dbReference type="HOGENOM" id="CLU_013446_10_3_0"/>
<dbReference type="Gene3D" id="3.30.300.160">
    <property type="entry name" value="Type II secretion system, protein E, N-terminal domain"/>
    <property type="match status" value="1"/>
</dbReference>
<evidence type="ECO:0000259" key="6">
    <source>
        <dbReference type="Pfam" id="PF05157"/>
    </source>
</evidence>
<dbReference type="eggNOG" id="COG2804">
    <property type="taxonomic scope" value="Bacteria"/>
</dbReference>
<dbReference type="AlphaFoldDB" id="A0A0S6W6M4"/>
<dbReference type="PANTHER" id="PTHR30258">
    <property type="entry name" value="TYPE II SECRETION SYSTEM PROTEIN GSPE-RELATED"/>
    <property type="match status" value="1"/>
</dbReference>
<sequence length="635" mass="71626">MRQAKSIGSILVDVELVTQDDIEKALELQKQTGKRLGEVLVMMGAVSDDDIRWALAEQLNLPYVNIRKDQIDPDVAQLLPEKIARRYHVIPILKIENELTVVVDDPLNTTIIKDIEKMTKSEVKISLGRISDILLAIDEIYGTVEEQEIPEQQPPPKFVSSWFHEEDMQKILNDPSGHVLMERIVTTALDHGISRIYFQPGSDLCHVSYRVNGVLQEQIQLSLEWYSILLFRLKISADFEIPETSLPQYREFFYKEHLSTSSAYPAGEPVVFALSILPTTTGESAVLSVVKKSIEHLWLQEDEEKGSLLQKQELLVVRQLQTKLQHCSYGAVFLGGRGYLEKMTTLYGLLRTFDPIQKKIVIFEAHSEYLADKCYQVRYGREDLIKLHHALHLAQTATSGPEQQEQQEAQPEDSAQQKFSGLRQDYPIPGFQRVTQILQPEQCVLSNWLSGLNAHDPDVLLIDHIASEVVLAQSLDFAANGVMFASLELPTAFLMLAYMLECQTKPSVIASRVLALMAQYSLRVLCQECKQKDDSELGKQMMDRLQPTGENTVPEIYKAVGCPACNRSGYVDQITLFEILPMESWLKELLLAGAPLAEIRQTACNTGFHSLEKKGSALLFSGQTSLEEVFSLLSY</sequence>
<dbReference type="GO" id="GO:0005524">
    <property type="term" value="F:ATP binding"/>
    <property type="evidence" value="ECO:0007669"/>
    <property type="project" value="UniProtKB-KW"/>
</dbReference>
<dbReference type="EMBL" id="DF820463">
    <property type="protein sequence ID" value="GAK55277.1"/>
    <property type="molecule type" value="Genomic_DNA"/>
</dbReference>
<evidence type="ECO:0000256" key="2">
    <source>
        <dbReference type="ARBA" id="ARBA00022741"/>
    </source>
</evidence>
<evidence type="ECO:0000256" key="4">
    <source>
        <dbReference type="SAM" id="MobiDB-lite"/>
    </source>
</evidence>
<dbReference type="Proteomes" id="UP000030661">
    <property type="component" value="Unassembled WGS sequence"/>
</dbReference>
<evidence type="ECO:0000256" key="3">
    <source>
        <dbReference type="ARBA" id="ARBA00022840"/>
    </source>
</evidence>
<feature type="region of interest" description="Disordered" evidence="4">
    <location>
        <begin position="396"/>
        <end position="416"/>
    </location>
</feature>
<dbReference type="InterPro" id="IPR007831">
    <property type="entry name" value="T2SS_GspE_N"/>
</dbReference>
<keyword evidence="8" id="KW-1185">Reference proteome</keyword>
<dbReference type="PANTHER" id="PTHR30258:SF1">
    <property type="entry name" value="PROTEIN TRANSPORT PROTEIN HOFB HOMOLOG"/>
    <property type="match status" value="1"/>
</dbReference>
<gene>
    <name evidence="7" type="ORF">U27_02109</name>
</gene>
<name>A0A0S6W6M4_VECG1</name>
<feature type="domain" description="Type II secretion system protein GspE N-terminal" evidence="6">
    <location>
        <begin position="59"/>
        <end position="145"/>
    </location>
</feature>
<dbReference type="GO" id="GO:0016887">
    <property type="term" value="F:ATP hydrolysis activity"/>
    <property type="evidence" value="ECO:0007669"/>
    <property type="project" value="TreeGrafter"/>
</dbReference>
<keyword evidence="3" id="KW-0067">ATP-binding</keyword>
<dbReference type="InterPro" id="IPR037257">
    <property type="entry name" value="T2SS_E_N_sf"/>
</dbReference>
<accession>A0A0S6W6M4</accession>
<dbReference type="Gene3D" id="3.30.450.90">
    <property type="match status" value="1"/>
</dbReference>
<evidence type="ECO:0000259" key="5">
    <source>
        <dbReference type="Pfam" id="PF00437"/>
    </source>
</evidence>
<feature type="domain" description="Bacterial type II secretion system protein E" evidence="5">
    <location>
        <begin position="455"/>
        <end position="630"/>
    </location>
</feature>
<dbReference type="GO" id="GO:0005886">
    <property type="term" value="C:plasma membrane"/>
    <property type="evidence" value="ECO:0007669"/>
    <property type="project" value="TreeGrafter"/>
</dbReference>
<feature type="domain" description="Bacterial type II secretion system protein E" evidence="5">
    <location>
        <begin position="180"/>
        <end position="387"/>
    </location>
</feature>
<feature type="compositionally biased region" description="Low complexity" evidence="4">
    <location>
        <begin position="401"/>
        <end position="416"/>
    </location>
</feature>
<organism evidence="7">
    <name type="scientific">Vecturithrix granuli</name>
    <dbReference type="NCBI Taxonomy" id="1499967"/>
    <lineage>
        <taxon>Bacteria</taxon>
        <taxon>Candidatus Moduliflexota</taxon>
        <taxon>Candidatus Vecturitrichia</taxon>
        <taxon>Candidatus Vecturitrichales</taxon>
        <taxon>Candidatus Vecturitrichaceae</taxon>
        <taxon>Candidatus Vecturithrix</taxon>
    </lineage>
</organism>
<dbReference type="Pfam" id="PF05157">
    <property type="entry name" value="MshEN"/>
    <property type="match status" value="1"/>
</dbReference>
<reference evidence="7" key="1">
    <citation type="journal article" date="2015" name="PeerJ">
        <title>First genomic representation of candidate bacterial phylum KSB3 points to enhanced environmental sensing as a trigger of wastewater bulking.</title>
        <authorList>
            <person name="Sekiguchi Y."/>
            <person name="Ohashi A."/>
            <person name="Parks D.H."/>
            <person name="Yamauchi T."/>
            <person name="Tyson G.W."/>
            <person name="Hugenholtz P."/>
        </authorList>
    </citation>
    <scope>NUCLEOTIDE SEQUENCE [LARGE SCALE GENOMIC DNA]</scope>
</reference>
<dbReference type="InterPro" id="IPR027417">
    <property type="entry name" value="P-loop_NTPase"/>
</dbReference>
<proteinExistence type="inferred from homology"/>
<dbReference type="SUPFAM" id="SSF52540">
    <property type="entry name" value="P-loop containing nucleoside triphosphate hydrolases"/>
    <property type="match status" value="1"/>
</dbReference>
<protein>
    <submittedName>
        <fullName evidence="7">Type IV pilus assembly protein PilB</fullName>
    </submittedName>
</protein>
<evidence type="ECO:0000313" key="7">
    <source>
        <dbReference type="EMBL" id="GAK55277.1"/>
    </source>
</evidence>
<dbReference type="InterPro" id="IPR001482">
    <property type="entry name" value="T2SS/T4SS_dom"/>
</dbReference>
<dbReference type="SUPFAM" id="SSF160246">
    <property type="entry name" value="EspE N-terminal domain-like"/>
    <property type="match status" value="1"/>
</dbReference>
<evidence type="ECO:0000256" key="1">
    <source>
        <dbReference type="ARBA" id="ARBA00006611"/>
    </source>
</evidence>
<dbReference type="Gene3D" id="1.10.40.70">
    <property type="match status" value="1"/>
</dbReference>
<dbReference type="STRING" id="1499967.U27_02109"/>
<keyword evidence="2" id="KW-0547">Nucleotide-binding</keyword>
<dbReference type="Gene3D" id="3.40.50.300">
    <property type="entry name" value="P-loop containing nucleotide triphosphate hydrolases"/>
    <property type="match status" value="1"/>
</dbReference>